<keyword evidence="2" id="KW-1185">Reference proteome</keyword>
<dbReference type="Proteomes" id="UP000252733">
    <property type="component" value="Unassembled WGS sequence"/>
</dbReference>
<gene>
    <name evidence="1" type="ORF">DFO77_106149</name>
</gene>
<proteinExistence type="predicted"/>
<accession>A0A2T0XLB7</accession>
<evidence type="ECO:0000313" key="1">
    <source>
        <dbReference type="EMBL" id="RCW37455.1"/>
    </source>
</evidence>
<dbReference type="AlphaFoldDB" id="A0A2T0XLB7"/>
<comment type="caution">
    <text evidence="1">The sequence shown here is derived from an EMBL/GenBank/DDBJ whole genome shotgun (WGS) entry which is preliminary data.</text>
</comment>
<dbReference type="EMBL" id="QPIZ01000006">
    <property type="protein sequence ID" value="RCW37455.1"/>
    <property type="molecule type" value="Genomic_DNA"/>
</dbReference>
<sequence>MNYMIYSLKKSYKRGNPDFKRYHPNIQKK</sequence>
<protein>
    <submittedName>
        <fullName evidence="1">Uncharacterized protein</fullName>
    </submittedName>
</protein>
<organism evidence="1 2">
    <name type="scientific">Marinilabilia salmonicolor</name>
    <dbReference type="NCBI Taxonomy" id="989"/>
    <lineage>
        <taxon>Bacteria</taxon>
        <taxon>Pseudomonadati</taxon>
        <taxon>Bacteroidota</taxon>
        <taxon>Bacteroidia</taxon>
        <taxon>Marinilabiliales</taxon>
        <taxon>Marinilabiliaceae</taxon>
        <taxon>Marinilabilia</taxon>
    </lineage>
</organism>
<name>A0A2T0XLB7_9BACT</name>
<reference evidence="1 2" key="1">
    <citation type="submission" date="2018-07" db="EMBL/GenBank/DDBJ databases">
        <title>Freshwater and sediment microbial communities from various areas in North America, analyzing microbe dynamics in response to fracking.</title>
        <authorList>
            <person name="Lamendella R."/>
        </authorList>
    </citation>
    <scope>NUCLEOTIDE SEQUENCE [LARGE SCALE GENOMIC DNA]</scope>
    <source>
        <strain evidence="1 2">160A</strain>
    </source>
</reference>
<evidence type="ECO:0000313" key="2">
    <source>
        <dbReference type="Proteomes" id="UP000252733"/>
    </source>
</evidence>